<comment type="subcellular location">
    <subcellularLocation>
        <location evidence="1">Endoplasmic reticulum membrane</location>
        <topology evidence="1">Single-pass type IV membrane protein</topology>
    </subcellularLocation>
</comment>
<feature type="transmembrane region" description="Helical" evidence="12">
    <location>
        <begin position="395"/>
        <end position="413"/>
    </location>
</feature>
<dbReference type="PANTHER" id="PTHR13050">
    <property type="entry name" value="USE1-LIKE PROTEIN"/>
    <property type="match status" value="1"/>
</dbReference>
<dbReference type="eggNOG" id="ENOG502SCD1">
    <property type="taxonomic scope" value="Eukaryota"/>
</dbReference>
<dbReference type="InParanoid" id="H6BPL6"/>
<keyword evidence="8 12" id="KW-1133">Transmembrane helix</keyword>
<sequence length="418" mass="47269">MSLTSALRPVGLPFGPAGGYSLKREQTTAGHLNDNSNVKQQQQQQQHQHQPRSFQHEVDYLNLHRTLIRLQHLILLTPSLSSSASSSSENASSLTALQRQIQAELWSPLPYYRNKWLHSIEGARTVLLQLERKAQNLRVQRAKYDAAKDLAEKRAIIKKLRNRVEEIGREVEREMGNKDGNKDLQGPLKLGIGDEIGLVHEETLYDVLKRQQSPLDNGDIETMETAQKEPVQDETEDHNRTLRRKDGDTLRDGRPVSQVEGERDGYKVESKARDTRGELFASTSEMRHRGGKGQQETKSESASTSGFSNLQSTERSLLDSSRVQEDITTSLVKMAAQLKQQSRAMQFSLEQDKGILGRALQGLDLSVSGMEAASKNMAFLRRMSEEEGWFGRLKLYAMIFAMWIVAILLVFVCPKLRF</sequence>
<keyword evidence="6" id="KW-0931">ER-Golgi transport</keyword>
<dbReference type="OMA" id="YAWIFGL"/>
<dbReference type="RefSeq" id="XP_009154079.1">
    <property type="nucleotide sequence ID" value="XM_009155831.1"/>
</dbReference>
<dbReference type="STRING" id="858893.H6BPL6"/>
<dbReference type="GeneID" id="20306445"/>
<feature type="region of interest" description="Disordered" evidence="11">
    <location>
        <begin position="223"/>
        <end position="321"/>
    </location>
</feature>
<keyword evidence="5" id="KW-0256">Endoplasmic reticulum</keyword>
<keyword evidence="9 12" id="KW-0472">Membrane</keyword>
<proteinExistence type="inferred from homology"/>
<reference evidence="13" key="1">
    <citation type="submission" date="2011-07" db="EMBL/GenBank/DDBJ databases">
        <title>The Genome Sequence of Exophiala (Wangiella) dermatitidis NIH/UT8656.</title>
        <authorList>
            <consortium name="The Broad Institute Genome Sequencing Platform"/>
            <person name="Cuomo C."/>
            <person name="Wang Z."/>
            <person name="Hunicke-Smith S."/>
            <person name="Szanislo P.J."/>
            <person name="Earl A."/>
            <person name="Young S.K."/>
            <person name="Zeng Q."/>
            <person name="Gargeya S."/>
            <person name="Fitzgerald M."/>
            <person name="Haas B."/>
            <person name="Abouelleil A."/>
            <person name="Alvarado L."/>
            <person name="Arachchi H.M."/>
            <person name="Berlin A."/>
            <person name="Brown A."/>
            <person name="Chapman S.B."/>
            <person name="Chen Z."/>
            <person name="Dunbar C."/>
            <person name="Freedman E."/>
            <person name="Gearin G."/>
            <person name="Gellesch M."/>
            <person name="Goldberg J."/>
            <person name="Griggs A."/>
            <person name="Gujja S."/>
            <person name="Heiman D."/>
            <person name="Howarth C."/>
            <person name="Larson L."/>
            <person name="Lui A."/>
            <person name="MacDonald P.J.P."/>
            <person name="Montmayeur A."/>
            <person name="Murphy C."/>
            <person name="Neiman D."/>
            <person name="Pearson M."/>
            <person name="Priest M."/>
            <person name="Roberts A."/>
            <person name="Saif S."/>
            <person name="Shea T."/>
            <person name="Shenoy N."/>
            <person name="Sisk P."/>
            <person name="Stolte C."/>
            <person name="Sykes S."/>
            <person name="Wortman J."/>
            <person name="Nusbaum C."/>
            <person name="Birren B."/>
        </authorList>
    </citation>
    <scope>NUCLEOTIDE SEQUENCE</scope>
    <source>
        <strain evidence="13">NIH/UT8656</strain>
    </source>
</reference>
<keyword evidence="4 12" id="KW-0812">Transmembrane</keyword>
<evidence type="ECO:0000256" key="5">
    <source>
        <dbReference type="ARBA" id="ARBA00022824"/>
    </source>
</evidence>
<evidence type="ECO:0000313" key="14">
    <source>
        <dbReference type="Proteomes" id="UP000007304"/>
    </source>
</evidence>
<dbReference type="GO" id="GO:0005484">
    <property type="term" value="F:SNAP receptor activity"/>
    <property type="evidence" value="ECO:0007669"/>
    <property type="project" value="TreeGrafter"/>
</dbReference>
<dbReference type="PANTHER" id="PTHR13050:SF7">
    <property type="entry name" value="VESICLE TRANSPORT PROTEIN USE1"/>
    <property type="match status" value="1"/>
</dbReference>
<evidence type="ECO:0000256" key="1">
    <source>
        <dbReference type="ARBA" id="ARBA00004163"/>
    </source>
</evidence>
<evidence type="ECO:0000256" key="10">
    <source>
        <dbReference type="SAM" id="Coils"/>
    </source>
</evidence>
<dbReference type="HOGENOM" id="CLU_027976_0_0_1"/>
<dbReference type="GO" id="GO:0005789">
    <property type="term" value="C:endoplasmic reticulum membrane"/>
    <property type="evidence" value="ECO:0007669"/>
    <property type="project" value="UniProtKB-SubCell"/>
</dbReference>
<dbReference type="VEuPathDB" id="FungiDB:HMPREF1120_01806"/>
<evidence type="ECO:0000256" key="12">
    <source>
        <dbReference type="SAM" id="Phobius"/>
    </source>
</evidence>
<dbReference type="GO" id="GO:0031201">
    <property type="term" value="C:SNARE complex"/>
    <property type="evidence" value="ECO:0007669"/>
    <property type="project" value="TreeGrafter"/>
</dbReference>
<keyword evidence="7" id="KW-0653">Protein transport</keyword>
<evidence type="ECO:0000256" key="3">
    <source>
        <dbReference type="ARBA" id="ARBA00022448"/>
    </source>
</evidence>
<gene>
    <name evidence="13" type="ORF">HMPREF1120_01806</name>
</gene>
<evidence type="ECO:0000256" key="7">
    <source>
        <dbReference type="ARBA" id="ARBA00022927"/>
    </source>
</evidence>
<evidence type="ECO:0000256" key="11">
    <source>
        <dbReference type="SAM" id="MobiDB-lite"/>
    </source>
</evidence>
<evidence type="ECO:0000256" key="6">
    <source>
        <dbReference type="ARBA" id="ARBA00022892"/>
    </source>
</evidence>
<keyword evidence="10" id="KW-0175">Coiled coil</keyword>
<keyword evidence="14" id="KW-1185">Reference proteome</keyword>
<dbReference type="Proteomes" id="UP000007304">
    <property type="component" value="Unassembled WGS sequence"/>
</dbReference>
<feature type="compositionally biased region" description="Polar residues" evidence="11">
    <location>
        <begin position="294"/>
        <end position="321"/>
    </location>
</feature>
<name>H6BPL6_EXODN</name>
<dbReference type="InterPro" id="IPR019150">
    <property type="entry name" value="Vesicle_transport_protein_Use1"/>
</dbReference>
<evidence type="ECO:0000256" key="8">
    <source>
        <dbReference type="ARBA" id="ARBA00022989"/>
    </source>
</evidence>
<feature type="coiled-coil region" evidence="10">
    <location>
        <begin position="120"/>
        <end position="177"/>
    </location>
</feature>
<feature type="compositionally biased region" description="Basic and acidic residues" evidence="11">
    <location>
        <begin position="226"/>
        <end position="277"/>
    </location>
</feature>
<protein>
    <submittedName>
        <fullName evidence="13">Uncharacterized protein</fullName>
    </submittedName>
</protein>
<evidence type="ECO:0000256" key="4">
    <source>
        <dbReference type="ARBA" id="ARBA00022692"/>
    </source>
</evidence>
<keyword evidence="3" id="KW-0813">Transport</keyword>
<evidence type="ECO:0000313" key="13">
    <source>
        <dbReference type="EMBL" id="EHY53618.1"/>
    </source>
</evidence>
<dbReference type="EMBL" id="JH226131">
    <property type="protein sequence ID" value="EHY53618.1"/>
    <property type="molecule type" value="Genomic_DNA"/>
</dbReference>
<dbReference type="OrthoDB" id="3231855at2759"/>
<dbReference type="GO" id="GO:0006890">
    <property type="term" value="P:retrograde vesicle-mediated transport, Golgi to endoplasmic reticulum"/>
    <property type="evidence" value="ECO:0007669"/>
    <property type="project" value="TreeGrafter"/>
</dbReference>
<accession>H6BPL6</accession>
<dbReference type="AlphaFoldDB" id="H6BPL6"/>
<comment type="similarity">
    <text evidence="2">Belongs to the USE1 family.</text>
</comment>
<organism evidence="13 14">
    <name type="scientific">Exophiala dermatitidis (strain ATCC 34100 / CBS 525.76 / NIH/UT8656)</name>
    <name type="common">Black yeast</name>
    <name type="synonym">Wangiella dermatitidis</name>
    <dbReference type="NCBI Taxonomy" id="858893"/>
    <lineage>
        <taxon>Eukaryota</taxon>
        <taxon>Fungi</taxon>
        <taxon>Dikarya</taxon>
        <taxon>Ascomycota</taxon>
        <taxon>Pezizomycotina</taxon>
        <taxon>Eurotiomycetes</taxon>
        <taxon>Chaetothyriomycetidae</taxon>
        <taxon>Chaetothyriales</taxon>
        <taxon>Herpotrichiellaceae</taxon>
        <taxon>Exophiala</taxon>
    </lineage>
</organism>
<evidence type="ECO:0000256" key="2">
    <source>
        <dbReference type="ARBA" id="ARBA00007891"/>
    </source>
</evidence>
<dbReference type="GO" id="GO:0015031">
    <property type="term" value="P:protein transport"/>
    <property type="evidence" value="ECO:0007669"/>
    <property type="project" value="UniProtKB-KW"/>
</dbReference>
<evidence type="ECO:0000256" key="9">
    <source>
        <dbReference type="ARBA" id="ARBA00023136"/>
    </source>
</evidence>